<sequence length="121" mass="13512">MVWTLESHCLGLSPAPPLTSCVTLSSSDSPTSASRIAGITGMCHHTWLILYFLVETGFLHVGQAGLELPTSGDLPASASQSAGITGISHYTRPIFILTYIYLYLFLFFFFFFNFLLDYRFW</sequence>
<reference evidence="2" key="3">
    <citation type="submission" date="2025-09" db="UniProtKB">
        <authorList>
            <consortium name="Ensembl"/>
        </authorList>
    </citation>
    <scope>IDENTIFICATION</scope>
</reference>
<keyword evidence="1" id="KW-1133">Transmembrane helix</keyword>
<dbReference type="PANTHER" id="PTHR12138">
    <property type="entry name" value="PRIMATE-EXPANDED PROTEIN FAMILY"/>
    <property type="match status" value="1"/>
</dbReference>
<dbReference type="Ensembl" id="ENSCJAT00000143670.1">
    <property type="protein sequence ID" value="ENSCJAP00000092620.1"/>
    <property type="gene ID" value="ENSCJAG00000078195.1"/>
</dbReference>
<keyword evidence="1" id="KW-0812">Transmembrane</keyword>
<dbReference type="AlphaFoldDB" id="A0A8I3WXG9"/>
<proteinExistence type="predicted"/>
<feature type="transmembrane region" description="Helical" evidence="1">
    <location>
        <begin position="94"/>
        <end position="116"/>
    </location>
</feature>
<reference evidence="2" key="2">
    <citation type="submission" date="2025-08" db="UniProtKB">
        <authorList>
            <consortium name="Ensembl"/>
        </authorList>
    </citation>
    <scope>IDENTIFICATION</scope>
</reference>
<accession>A0A8I3WXG9</accession>
<dbReference type="PANTHER" id="PTHR12138:SF162">
    <property type="entry name" value="CHROMOSOME UNDETERMINED SCAFFOLD_275, WHOLE GENOME SHOTGUN SEQUENCE"/>
    <property type="match status" value="1"/>
</dbReference>
<dbReference type="Proteomes" id="UP000008225">
    <property type="component" value="Chromosome 14"/>
</dbReference>
<evidence type="ECO:0000313" key="3">
    <source>
        <dbReference type="Proteomes" id="UP000008225"/>
    </source>
</evidence>
<keyword evidence="1" id="KW-0472">Membrane</keyword>
<reference evidence="2 3" key="1">
    <citation type="submission" date="2009-03" db="EMBL/GenBank/DDBJ databases">
        <authorList>
            <person name="Warren W."/>
            <person name="Ye L."/>
            <person name="Minx P."/>
            <person name="Worley K."/>
            <person name="Gibbs R."/>
            <person name="Wilson R.K."/>
        </authorList>
    </citation>
    <scope>NUCLEOTIDE SEQUENCE [LARGE SCALE GENOMIC DNA]</scope>
</reference>
<evidence type="ECO:0000313" key="2">
    <source>
        <dbReference type="Ensembl" id="ENSCJAP00000092620.1"/>
    </source>
</evidence>
<evidence type="ECO:0000256" key="1">
    <source>
        <dbReference type="SAM" id="Phobius"/>
    </source>
</evidence>
<keyword evidence="3" id="KW-1185">Reference proteome</keyword>
<protein>
    <submittedName>
        <fullName evidence="2">Uncharacterized protein</fullName>
    </submittedName>
</protein>
<name>A0A8I3WXG9_CALJA</name>
<dbReference type="PRINTS" id="PR02045">
    <property type="entry name" value="F138DOMAIN"/>
</dbReference>
<dbReference type="GeneTree" id="ENSGT01120000271815"/>
<organism evidence="2 3">
    <name type="scientific">Callithrix jacchus</name>
    <name type="common">White-tufted-ear marmoset</name>
    <name type="synonym">Simia Jacchus</name>
    <dbReference type="NCBI Taxonomy" id="9483"/>
    <lineage>
        <taxon>Eukaryota</taxon>
        <taxon>Metazoa</taxon>
        <taxon>Chordata</taxon>
        <taxon>Craniata</taxon>
        <taxon>Vertebrata</taxon>
        <taxon>Euteleostomi</taxon>
        <taxon>Mammalia</taxon>
        <taxon>Eutheria</taxon>
        <taxon>Euarchontoglires</taxon>
        <taxon>Primates</taxon>
        <taxon>Haplorrhini</taxon>
        <taxon>Platyrrhini</taxon>
        <taxon>Cebidae</taxon>
        <taxon>Callitrichinae</taxon>
        <taxon>Callithrix</taxon>
        <taxon>Callithrix</taxon>
    </lineage>
</organism>